<proteinExistence type="predicted"/>
<comment type="caution">
    <text evidence="2">The sequence shown here is derived from an EMBL/GenBank/DDBJ whole genome shotgun (WGS) entry which is preliminary data.</text>
</comment>
<reference evidence="2 3" key="1">
    <citation type="submission" date="2020-08" db="EMBL/GenBank/DDBJ databases">
        <title>Genomic Encyclopedia of Type Strains, Phase IV (KMG-IV): sequencing the most valuable type-strain genomes for metagenomic binning, comparative biology and taxonomic classification.</title>
        <authorList>
            <person name="Goeker M."/>
        </authorList>
    </citation>
    <scope>NUCLEOTIDE SEQUENCE [LARGE SCALE GENOMIC DNA]</scope>
    <source>
        <strain evidence="2 3">DSM 12251</strain>
    </source>
</reference>
<feature type="region of interest" description="Disordered" evidence="1">
    <location>
        <begin position="1"/>
        <end position="40"/>
    </location>
</feature>
<dbReference type="EMBL" id="JACHIF010000007">
    <property type="protein sequence ID" value="MBB5039010.1"/>
    <property type="molecule type" value="Genomic_DNA"/>
</dbReference>
<feature type="compositionally biased region" description="Low complexity" evidence="1">
    <location>
        <begin position="31"/>
        <end position="40"/>
    </location>
</feature>
<name>A0A7W7YMN5_9BACT</name>
<dbReference type="Proteomes" id="UP000534294">
    <property type="component" value="Unassembled WGS sequence"/>
</dbReference>
<dbReference type="AlphaFoldDB" id="A0A7W7YMN5"/>
<evidence type="ECO:0000313" key="2">
    <source>
        <dbReference type="EMBL" id="MBB5039010.1"/>
    </source>
</evidence>
<protein>
    <submittedName>
        <fullName evidence="2">Uncharacterized protein</fullName>
    </submittedName>
</protein>
<keyword evidence="3" id="KW-1185">Reference proteome</keyword>
<evidence type="ECO:0000256" key="1">
    <source>
        <dbReference type="SAM" id="MobiDB-lite"/>
    </source>
</evidence>
<accession>A0A7W7YMN5</accession>
<sequence length="40" mass="4489">MTQEEMHAQMRANGYVPSPNPWYRGPETEDGSSTESDSKS</sequence>
<evidence type="ECO:0000313" key="3">
    <source>
        <dbReference type="Proteomes" id="UP000534294"/>
    </source>
</evidence>
<gene>
    <name evidence="2" type="ORF">HNQ64_003279</name>
</gene>
<organism evidence="2 3">
    <name type="scientific">Prosthecobacter dejongeii</name>
    <dbReference type="NCBI Taxonomy" id="48465"/>
    <lineage>
        <taxon>Bacteria</taxon>
        <taxon>Pseudomonadati</taxon>
        <taxon>Verrucomicrobiota</taxon>
        <taxon>Verrucomicrobiia</taxon>
        <taxon>Verrucomicrobiales</taxon>
        <taxon>Verrucomicrobiaceae</taxon>
        <taxon>Prosthecobacter</taxon>
    </lineage>
</organism>